<keyword evidence="2" id="KW-1185">Reference proteome</keyword>
<accession>A0ABP7A8V1</accession>
<organism evidence="1 2">
    <name type="scientific">Kineosporia mesophila</name>
    <dbReference type="NCBI Taxonomy" id="566012"/>
    <lineage>
        <taxon>Bacteria</taxon>
        <taxon>Bacillati</taxon>
        <taxon>Actinomycetota</taxon>
        <taxon>Actinomycetes</taxon>
        <taxon>Kineosporiales</taxon>
        <taxon>Kineosporiaceae</taxon>
        <taxon>Kineosporia</taxon>
    </lineage>
</organism>
<dbReference type="EMBL" id="BAAAZO010000010">
    <property type="protein sequence ID" value="GAA3627193.1"/>
    <property type="molecule type" value="Genomic_DNA"/>
</dbReference>
<protein>
    <submittedName>
        <fullName evidence="1">Uncharacterized protein</fullName>
    </submittedName>
</protein>
<reference evidence="2" key="1">
    <citation type="journal article" date="2019" name="Int. J. Syst. Evol. Microbiol.">
        <title>The Global Catalogue of Microorganisms (GCM) 10K type strain sequencing project: providing services to taxonomists for standard genome sequencing and annotation.</title>
        <authorList>
            <consortium name="The Broad Institute Genomics Platform"/>
            <consortium name="The Broad Institute Genome Sequencing Center for Infectious Disease"/>
            <person name="Wu L."/>
            <person name="Ma J."/>
        </authorList>
    </citation>
    <scope>NUCLEOTIDE SEQUENCE [LARGE SCALE GENOMIC DNA]</scope>
    <source>
        <strain evidence="2">JCM 16902</strain>
    </source>
</reference>
<sequence>MQIRLDFSNAMDRPEGSDVRGGLVVDWPAVPRVGEDVEAGAESYAVHAVIWRLEDEGVPTVVVR</sequence>
<name>A0ABP7A8V1_9ACTN</name>
<evidence type="ECO:0000313" key="2">
    <source>
        <dbReference type="Proteomes" id="UP001501074"/>
    </source>
</evidence>
<dbReference type="Proteomes" id="UP001501074">
    <property type="component" value="Unassembled WGS sequence"/>
</dbReference>
<proteinExistence type="predicted"/>
<comment type="caution">
    <text evidence="1">The sequence shown here is derived from an EMBL/GenBank/DDBJ whole genome shotgun (WGS) entry which is preliminary data.</text>
</comment>
<evidence type="ECO:0000313" key="1">
    <source>
        <dbReference type="EMBL" id="GAA3627193.1"/>
    </source>
</evidence>
<dbReference type="RefSeq" id="WP_231488867.1">
    <property type="nucleotide sequence ID" value="NZ_BAAAZO010000010.1"/>
</dbReference>
<gene>
    <name evidence="1" type="ORF">GCM10022223_50610</name>
</gene>